<dbReference type="Pfam" id="PF00561">
    <property type="entry name" value="Abhydrolase_1"/>
    <property type="match status" value="1"/>
</dbReference>
<name>A0AAD6MQK7_9EURO</name>
<keyword evidence="3" id="KW-1185">Reference proteome</keyword>
<dbReference type="InterPro" id="IPR000073">
    <property type="entry name" value="AB_hydrolase_1"/>
</dbReference>
<accession>A0AAD6MQK7</accession>
<dbReference type="GO" id="GO:0072330">
    <property type="term" value="P:monocarboxylic acid biosynthetic process"/>
    <property type="evidence" value="ECO:0007669"/>
    <property type="project" value="UniProtKB-ARBA"/>
</dbReference>
<dbReference type="Gene3D" id="3.40.50.1820">
    <property type="entry name" value="alpha/beta hydrolase"/>
    <property type="match status" value="1"/>
</dbReference>
<dbReference type="InterPro" id="IPR050266">
    <property type="entry name" value="AB_hydrolase_sf"/>
</dbReference>
<proteinExistence type="predicted"/>
<dbReference type="GO" id="GO:0016020">
    <property type="term" value="C:membrane"/>
    <property type="evidence" value="ECO:0007669"/>
    <property type="project" value="TreeGrafter"/>
</dbReference>
<dbReference type="PRINTS" id="PR00111">
    <property type="entry name" value="ABHYDROLASE"/>
</dbReference>
<comment type="caution">
    <text evidence="2">The sequence shown here is derived from an EMBL/GenBank/DDBJ whole genome shotgun (WGS) entry which is preliminary data.</text>
</comment>
<gene>
    <name evidence="2" type="ORF">N7493_011583</name>
</gene>
<dbReference type="PANTHER" id="PTHR43798:SF33">
    <property type="entry name" value="HYDROLASE, PUTATIVE (AFU_ORTHOLOGUE AFUA_2G14860)-RELATED"/>
    <property type="match status" value="1"/>
</dbReference>
<protein>
    <recommendedName>
        <fullName evidence="1">AB hydrolase-1 domain-containing protein</fullName>
    </recommendedName>
</protein>
<dbReference type="GO" id="GO:0017000">
    <property type="term" value="P:antibiotic biosynthetic process"/>
    <property type="evidence" value="ECO:0007669"/>
    <property type="project" value="UniProtKB-ARBA"/>
</dbReference>
<dbReference type="PANTHER" id="PTHR43798">
    <property type="entry name" value="MONOACYLGLYCEROL LIPASE"/>
    <property type="match status" value="1"/>
</dbReference>
<evidence type="ECO:0000259" key="1">
    <source>
        <dbReference type="Pfam" id="PF00561"/>
    </source>
</evidence>
<dbReference type="InterPro" id="IPR029058">
    <property type="entry name" value="AB_hydrolase_fold"/>
</dbReference>
<dbReference type="EMBL" id="JAQJAN010000021">
    <property type="protein sequence ID" value="KAJ5703658.1"/>
    <property type="molecule type" value="Genomic_DNA"/>
</dbReference>
<sequence length="268" mass="29956">MSLTYTTVPLQVKGVNLQLATIHNLNSQPPILFLHGFGSCKEDLADIGLHSNLQQYGFIAFDAPGCGHSTSDKLSATDIPFLVATAEALLAEFKIDKFHIMGHSMGGLTALLLAHRYPSRVLSFIDIKGNLAPEDCFLSRQIFTFHSDNPEVFLDEFINRTRQAKSFASPLYSSTLRARVRAEAIRPIFESMVYLSDGEDLLGMFLRLPFPKMFMFGEENRGLSYLSHLESEGVALAEIPDSGHFPMYSNPVEMYRRIAGFLQKVDIK</sequence>
<dbReference type="AlphaFoldDB" id="A0AAD6MQK7"/>
<organism evidence="2 3">
    <name type="scientific">Penicillium malachiteum</name>
    <dbReference type="NCBI Taxonomy" id="1324776"/>
    <lineage>
        <taxon>Eukaryota</taxon>
        <taxon>Fungi</taxon>
        <taxon>Dikarya</taxon>
        <taxon>Ascomycota</taxon>
        <taxon>Pezizomycotina</taxon>
        <taxon>Eurotiomycetes</taxon>
        <taxon>Eurotiomycetidae</taxon>
        <taxon>Eurotiales</taxon>
        <taxon>Aspergillaceae</taxon>
        <taxon>Penicillium</taxon>
    </lineage>
</organism>
<evidence type="ECO:0000313" key="2">
    <source>
        <dbReference type="EMBL" id="KAJ5703658.1"/>
    </source>
</evidence>
<feature type="domain" description="AB hydrolase-1" evidence="1">
    <location>
        <begin position="29"/>
        <end position="133"/>
    </location>
</feature>
<evidence type="ECO:0000313" key="3">
    <source>
        <dbReference type="Proteomes" id="UP001215712"/>
    </source>
</evidence>
<dbReference type="SUPFAM" id="SSF53474">
    <property type="entry name" value="alpha/beta-Hydrolases"/>
    <property type="match status" value="1"/>
</dbReference>
<reference evidence="2" key="2">
    <citation type="submission" date="2023-01" db="EMBL/GenBank/DDBJ databases">
        <authorList>
            <person name="Petersen C."/>
        </authorList>
    </citation>
    <scope>NUCLEOTIDE SEQUENCE</scope>
    <source>
        <strain evidence="2">IBT 17514</strain>
    </source>
</reference>
<dbReference type="Proteomes" id="UP001215712">
    <property type="component" value="Unassembled WGS sequence"/>
</dbReference>
<reference evidence="2" key="1">
    <citation type="journal article" date="2023" name="IMA Fungus">
        <title>Comparative genomic study of the Penicillium genus elucidates a diverse pangenome and 15 lateral gene transfer events.</title>
        <authorList>
            <person name="Petersen C."/>
            <person name="Sorensen T."/>
            <person name="Nielsen M.R."/>
            <person name="Sondergaard T.E."/>
            <person name="Sorensen J.L."/>
            <person name="Fitzpatrick D.A."/>
            <person name="Frisvad J.C."/>
            <person name="Nielsen K.L."/>
        </authorList>
    </citation>
    <scope>NUCLEOTIDE SEQUENCE</scope>
    <source>
        <strain evidence="2">IBT 17514</strain>
    </source>
</reference>